<dbReference type="PATRIC" id="fig|1365253.3.peg.3095"/>
<protein>
    <recommendedName>
        <fullName evidence="3">CHAT domain-containing protein</fullName>
    </recommendedName>
</protein>
<evidence type="ECO:0008006" key="3">
    <source>
        <dbReference type="Google" id="ProtNLM"/>
    </source>
</evidence>
<dbReference type="AlphaFoldDB" id="A0A167BCY2"/>
<dbReference type="RefSeq" id="WP_063377643.1">
    <property type="nucleotide sequence ID" value="NZ_AUXT01000171.1"/>
</dbReference>
<gene>
    <name evidence="1" type="ORF">N482_12865</name>
</gene>
<dbReference type="Proteomes" id="UP000076587">
    <property type="component" value="Unassembled WGS sequence"/>
</dbReference>
<reference evidence="1 2" key="1">
    <citation type="submission" date="2013-07" db="EMBL/GenBank/DDBJ databases">
        <title>Comparative Genomic and Metabolomic Analysis of Twelve Strains of Pseudoalteromonas luteoviolacea.</title>
        <authorList>
            <person name="Vynne N.G."/>
            <person name="Mansson M."/>
            <person name="Gram L."/>
        </authorList>
    </citation>
    <scope>NUCLEOTIDE SEQUENCE [LARGE SCALE GENOMIC DNA]</scope>
    <source>
        <strain evidence="1 2">NCIMB 1942</strain>
    </source>
</reference>
<evidence type="ECO:0000313" key="2">
    <source>
        <dbReference type="Proteomes" id="UP000076587"/>
    </source>
</evidence>
<name>A0A167BCY2_9GAMM</name>
<comment type="caution">
    <text evidence="1">The sequence shown here is derived from an EMBL/GenBank/DDBJ whole genome shotgun (WGS) entry which is preliminary data.</text>
</comment>
<dbReference type="EMBL" id="AUXT01000171">
    <property type="protein sequence ID" value="KZN46389.1"/>
    <property type="molecule type" value="Genomic_DNA"/>
</dbReference>
<evidence type="ECO:0000313" key="1">
    <source>
        <dbReference type="EMBL" id="KZN46389.1"/>
    </source>
</evidence>
<accession>A0A167BCY2</accession>
<sequence>MKISLLFIFLCSLLVIKSAVGSEHKTLYLSLDTSNKHVLVKATLGNRVIRYSLDELSQQTRSNFDSVLMKLNSWELDKAFLKQAIGRYESTLLTPIASLLDKATHIHFVLDKGSFDFALDLISYKGQPLFLQYPVSFSYKPVKVAHEYRFDEQGNGLIVKDKTTDPENASLLISEILSNTKYYEMEDMKKEQLTSKGGLDIALLSLHGIADEREAFMQLNDEQIRAVDLQNLNSKLLYLDSCQMGSSYSFSAKLAQSSTQFIVAPLFDNEAGGSSSLTIKSFFTKLSQNISPGKALYLTRKALFNRFSKAENFTSAIWKAYPFRVIQVR</sequence>
<dbReference type="OrthoDB" id="6281484at2"/>
<proteinExistence type="predicted"/>
<organism evidence="1 2">
    <name type="scientific">Pseudoalteromonas luteoviolacea NCIMB 1942</name>
    <dbReference type="NCBI Taxonomy" id="1365253"/>
    <lineage>
        <taxon>Bacteria</taxon>
        <taxon>Pseudomonadati</taxon>
        <taxon>Pseudomonadota</taxon>
        <taxon>Gammaproteobacteria</taxon>
        <taxon>Alteromonadales</taxon>
        <taxon>Pseudoalteromonadaceae</taxon>
        <taxon>Pseudoalteromonas</taxon>
    </lineage>
</organism>